<name>A5BMG0_VITVI</name>
<dbReference type="AlphaFoldDB" id="A5BMG0"/>
<dbReference type="Pfam" id="PF14223">
    <property type="entry name" value="Retrotran_gag_2"/>
    <property type="match status" value="1"/>
</dbReference>
<accession>A5BMG0</accession>
<dbReference type="PROSITE" id="PS51179">
    <property type="entry name" value="POU_3"/>
    <property type="match status" value="1"/>
</dbReference>
<feature type="domain" description="POU-specific" evidence="1">
    <location>
        <begin position="364"/>
        <end position="381"/>
    </location>
</feature>
<dbReference type="EMBL" id="AM464589">
    <property type="protein sequence ID" value="CAN70330.1"/>
    <property type="molecule type" value="Genomic_DNA"/>
</dbReference>
<sequence>MKILSEIVENYKPTAGARNNRISALAAPIPLCSELGWLPLASFTETMCDPIVRMFYSNIIEHDLDESYLKSSLFRIVVKVTLEVIAKVLGIPLVEAPSVSDLEITYELLDRVFIDLWGKVRGFCPRIAKEGDCERLTRLAIPDKIPKCPLTRFTNPSFDYSTLKTKTLLRGRVLCKNPFSSYVDSRRGQDRAWCGLQVCSGIRRCWMEKVDQLMLSSLSWNEIEDTSAKEAWDILQVTHEGTNAMKVSKLQMLTSRFETIRMDDHKTFREFHAKLMDIVNSNFNPGEPISNSKVVRKILRSLPERFRAKVTAIEESKDVESLKIDELVGSLQTFEMTLVSPRKAKEIALKAIKEESLSSESEDDEKMSEVELTKFAKKFKS</sequence>
<dbReference type="PANTHER" id="PTHR35317:SF35">
    <property type="entry name" value="DUF4219 DOMAIN-CONTAINING PROTEIN"/>
    <property type="match status" value="1"/>
</dbReference>
<dbReference type="InterPro" id="IPR000327">
    <property type="entry name" value="POU_dom"/>
</dbReference>
<protein>
    <recommendedName>
        <fullName evidence="1">POU-specific domain-containing protein</fullName>
    </recommendedName>
</protein>
<dbReference type="PANTHER" id="PTHR35317">
    <property type="entry name" value="OS04G0629600 PROTEIN"/>
    <property type="match status" value="1"/>
</dbReference>
<proteinExistence type="predicted"/>
<reference evidence="2" key="1">
    <citation type="journal article" date="2007" name="PLoS ONE">
        <title>The first genome sequence of an elite grapevine cultivar (Pinot noir Vitis vinifera L.): coping with a highly heterozygous genome.</title>
        <authorList>
            <person name="Velasco R."/>
            <person name="Zharkikh A."/>
            <person name="Troggio M."/>
            <person name="Cartwright D.A."/>
            <person name="Cestaro A."/>
            <person name="Pruss D."/>
            <person name="Pindo M."/>
            <person name="FitzGerald L.M."/>
            <person name="Vezzulli S."/>
            <person name="Reid J."/>
            <person name="Malacarne G."/>
            <person name="Iliev D."/>
            <person name="Coppola G."/>
            <person name="Wardell B."/>
            <person name="Micheletti D."/>
            <person name="Macalma T."/>
            <person name="Facci M."/>
            <person name="Mitchell J.T."/>
            <person name="Perazzolli M."/>
            <person name="Eldredge G."/>
            <person name="Gatto P."/>
            <person name="Oyzerski R."/>
            <person name="Moretto M."/>
            <person name="Gutin N."/>
            <person name="Stefanini M."/>
            <person name="Chen Y."/>
            <person name="Segala C."/>
            <person name="Davenport C."/>
            <person name="Dematte L."/>
            <person name="Mraz A."/>
            <person name="Battilana J."/>
            <person name="Stormo K."/>
            <person name="Costa F."/>
            <person name="Tao Q."/>
            <person name="Si-Ammour A."/>
            <person name="Harkins T."/>
            <person name="Lackey A."/>
            <person name="Perbost C."/>
            <person name="Taillon B."/>
            <person name="Stella A."/>
            <person name="Solovyev V."/>
            <person name="Fawcett J.A."/>
            <person name="Sterck L."/>
            <person name="Vandepoele K."/>
            <person name="Grando S.M."/>
            <person name="Toppo S."/>
            <person name="Moser C."/>
            <person name="Lanchbury J."/>
            <person name="Bogden R."/>
            <person name="Skolnick M."/>
            <person name="Sgaramella V."/>
            <person name="Bhatnagar S.K."/>
            <person name="Fontana P."/>
            <person name="Gutin A."/>
            <person name="Van de Peer Y."/>
            <person name="Salamini F."/>
            <person name="Viola R."/>
        </authorList>
    </citation>
    <scope>NUCLEOTIDE SEQUENCE</scope>
</reference>
<evidence type="ECO:0000313" key="2">
    <source>
        <dbReference type="EMBL" id="CAN70330.1"/>
    </source>
</evidence>
<evidence type="ECO:0000259" key="1">
    <source>
        <dbReference type="PROSITE" id="PS51179"/>
    </source>
</evidence>
<organism evidence="2">
    <name type="scientific">Vitis vinifera</name>
    <name type="common">Grape</name>
    <dbReference type="NCBI Taxonomy" id="29760"/>
    <lineage>
        <taxon>Eukaryota</taxon>
        <taxon>Viridiplantae</taxon>
        <taxon>Streptophyta</taxon>
        <taxon>Embryophyta</taxon>
        <taxon>Tracheophyta</taxon>
        <taxon>Spermatophyta</taxon>
        <taxon>Magnoliopsida</taxon>
        <taxon>eudicotyledons</taxon>
        <taxon>Gunneridae</taxon>
        <taxon>Pentapetalae</taxon>
        <taxon>rosids</taxon>
        <taxon>Vitales</taxon>
        <taxon>Vitaceae</taxon>
        <taxon>Viteae</taxon>
        <taxon>Vitis</taxon>
    </lineage>
</organism>
<dbReference type="GO" id="GO:0003700">
    <property type="term" value="F:DNA-binding transcription factor activity"/>
    <property type="evidence" value="ECO:0007669"/>
    <property type="project" value="InterPro"/>
</dbReference>
<dbReference type="ExpressionAtlas" id="A5BMG0">
    <property type="expression patterns" value="baseline"/>
</dbReference>
<gene>
    <name evidence="2" type="ORF">VITISV_027936</name>
</gene>